<comment type="subcellular location">
    <subcellularLocation>
        <location evidence="1">Cell membrane</location>
        <topology evidence="1">Multi-pass membrane protein</topology>
    </subcellularLocation>
</comment>
<dbReference type="SUPFAM" id="SSF103473">
    <property type="entry name" value="MFS general substrate transporter"/>
    <property type="match status" value="1"/>
</dbReference>
<dbReference type="GO" id="GO:0005886">
    <property type="term" value="C:plasma membrane"/>
    <property type="evidence" value="ECO:0007669"/>
    <property type="project" value="UniProtKB-SubCell"/>
</dbReference>
<evidence type="ECO:0000259" key="8">
    <source>
        <dbReference type="PROSITE" id="PS50850"/>
    </source>
</evidence>
<keyword evidence="5 7" id="KW-1133">Transmembrane helix</keyword>
<gene>
    <name evidence="9" type="ORF">LKACC16343_01189</name>
</gene>
<dbReference type="Proteomes" id="UP000196232">
    <property type="component" value="Unassembled WGS sequence"/>
</dbReference>
<dbReference type="PANTHER" id="PTHR23513">
    <property type="entry name" value="INTEGRAL MEMBRANE EFFLUX PROTEIN-RELATED"/>
    <property type="match status" value="1"/>
</dbReference>
<dbReference type="PROSITE" id="PS50850">
    <property type="entry name" value="MFS"/>
    <property type="match status" value="1"/>
</dbReference>
<reference evidence="9 10" key="1">
    <citation type="submission" date="2017-03" db="EMBL/GenBank/DDBJ databases">
        <title>Genome sequence of Lactobacillus bobalius KACC 16343.</title>
        <authorList>
            <person name="Chun J."/>
        </authorList>
    </citation>
    <scope>NUCLEOTIDE SEQUENCE [LARGE SCALE GENOMIC DNA]</scope>
    <source>
        <strain evidence="9 10">KACC 16343</strain>
    </source>
</reference>
<evidence type="ECO:0000313" key="10">
    <source>
        <dbReference type="Proteomes" id="UP000196232"/>
    </source>
</evidence>
<organism evidence="9 10">
    <name type="scientific">Companilactobacillus bobalius</name>
    <dbReference type="NCBI Taxonomy" id="2801451"/>
    <lineage>
        <taxon>Bacteria</taxon>
        <taxon>Bacillati</taxon>
        <taxon>Bacillota</taxon>
        <taxon>Bacilli</taxon>
        <taxon>Lactobacillales</taxon>
        <taxon>Lactobacillaceae</taxon>
        <taxon>Companilactobacillus</taxon>
    </lineage>
</organism>
<evidence type="ECO:0000256" key="1">
    <source>
        <dbReference type="ARBA" id="ARBA00004651"/>
    </source>
</evidence>
<evidence type="ECO:0000256" key="7">
    <source>
        <dbReference type="SAM" id="Phobius"/>
    </source>
</evidence>
<accession>A0A202FCZ5</accession>
<dbReference type="Pfam" id="PF07690">
    <property type="entry name" value="MFS_1"/>
    <property type="match status" value="2"/>
</dbReference>
<proteinExistence type="predicted"/>
<evidence type="ECO:0000256" key="6">
    <source>
        <dbReference type="ARBA" id="ARBA00023136"/>
    </source>
</evidence>
<feature type="transmembrane region" description="Helical" evidence="7">
    <location>
        <begin position="401"/>
        <end position="421"/>
    </location>
</feature>
<keyword evidence="4 7" id="KW-0812">Transmembrane</keyword>
<evidence type="ECO:0000256" key="4">
    <source>
        <dbReference type="ARBA" id="ARBA00022692"/>
    </source>
</evidence>
<evidence type="ECO:0000256" key="2">
    <source>
        <dbReference type="ARBA" id="ARBA00022448"/>
    </source>
</evidence>
<name>A0A202FCZ5_9LACO</name>
<feature type="transmembrane region" description="Helical" evidence="7">
    <location>
        <begin position="194"/>
        <end position="217"/>
    </location>
</feature>
<dbReference type="InterPro" id="IPR020846">
    <property type="entry name" value="MFS_dom"/>
</dbReference>
<comment type="caution">
    <text evidence="9">The sequence shown here is derived from an EMBL/GenBank/DDBJ whole genome shotgun (WGS) entry which is preliminary data.</text>
</comment>
<evidence type="ECO:0000256" key="3">
    <source>
        <dbReference type="ARBA" id="ARBA00022475"/>
    </source>
</evidence>
<evidence type="ECO:0000256" key="5">
    <source>
        <dbReference type="ARBA" id="ARBA00022989"/>
    </source>
</evidence>
<feature type="transmembrane region" description="Helical" evidence="7">
    <location>
        <begin position="79"/>
        <end position="97"/>
    </location>
</feature>
<keyword evidence="6 7" id="KW-0472">Membrane</keyword>
<keyword evidence="3" id="KW-1003">Cell membrane</keyword>
<protein>
    <recommendedName>
        <fullName evidence="8">Major facilitator superfamily (MFS) profile domain-containing protein</fullName>
    </recommendedName>
</protein>
<feature type="transmembrane region" description="Helical" evidence="7">
    <location>
        <begin position="470"/>
        <end position="488"/>
    </location>
</feature>
<evidence type="ECO:0000313" key="9">
    <source>
        <dbReference type="EMBL" id="OVE98302.1"/>
    </source>
</evidence>
<dbReference type="InterPro" id="IPR011701">
    <property type="entry name" value="MFS"/>
</dbReference>
<dbReference type="GO" id="GO:0022857">
    <property type="term" value="F:transmembrane transporter activity"/>
    <property type="evidence" value="ECO:0007669"/>
    <property type="project" value="InterPro"/>
</dbReference>
<sequence length="497" mass="54353">MRSAVKSLLAALPVTMRLILKIQNLARSVRFLAPSHAHSVPPAFSTFAEDGSLTLKPTFNEALLPDRQVRRPLERRMDFLILLSVITWSIKLGMTIMKQDNLQLIKAGSTSVINALGETIFSFSLSLKLLKVTGSALGYGTSLFIGPIVGLALAPIIGKIIDKYSHKRLALISEALLIASLLLYLLAYSMGTNILYTAIVVVCAMNIFGRLFSITYLSSTPQIVSKKSIQRLNSIQTTGVSMASIVAAPLAGFLFGVVPFTWIILVEIFTEGLTLLVTWSTHFKQITVEKTVTGDDEKIDLVKVLKGQPQLVVLTVIAMVLNLAGISLQIGIPYVLIHILKYSTVVSGNVQGILSFGVFLGGIIITIVEIKDVFKFEKVTYWISVVELLLLGFLIKLVPQYTLAIFVVIEFVSGFVGAISDPPVFTYVQEIIPEKALGRVNTLMYTMVQILNPIGVLIYSAAFAAIDYRVLYLVNGLIAAVLVALLFTQFKNPQKNA</sequence>
<keyword evidence="2" id="KW-0813">Transport</keyword>
<dbReference type="Gene3D" id="1.20.1250.20">
    <property type="entry name" value="MFS general substrate transporter like domains"/>
    <property type="match status" value="1"/>
</dbReference>
<feature type="transmembrane region" description="Helical" evidence="7">
    <location>
        <begin position="349"/>
        <end position="367"/>
    </location>
</feature>
<dbReference type="AlphaFoldDB" id="A0A202FCZ5"/>
<feature type="transmembrane region" description="Helical" evidence="7">
    <location>
        <begin position="379"/>
        <end position="395"/>
    </location>
</feature>
<feature type="transmembrane region" description="Helical" evidence="7">
    <location>
        <begin position="311"/>
        <end position="337"/>
    </location>
</feature>
<feature type="transmembrane region" description="Helical" evidence="7">
    <location>
        <begin position="169"/>
        <end position="188"/>
    </location>
</feature>
<dbReference type="EMBL" id="MYFM01000003">
    <property type="protein sequence ID" value="OVE98302.1"/>
    <property type="molecule type" value="Genomic_DNA"/>
</dbReference>
<feature type="domain" description="Major facilitator superfamily (MFS) profile" evidence="8">
    <location>
        <begin position="311"/>
        <end position="497"/>
    </location>
</feature>
<feature type="transmembrane region" description="Helical" evidence="7">
    <location>
        <begin position="442"/>
        <end position="464"/>
    </location>
</feature>
<dbReference type="InterPro" id="IPR036259">
    <property type="entry name" value="MFS_trans_sf"/>
</dbReference>
<dbReference type="CDD" id="cd06173">
    <property type="entry name" value="MFS_MefA_like"/>
    <property type="match status" value="1"/>
</dbReference>
<feature type="transmembrane region" description="Helical" evidence="7">
    <location>
        <begin position="238"/>
        <end position="256"/>
    </location>
</feature>
<dbReference type="RefSeq" id="WP_256970558.1">
    <property type="nucleotide sequence ID" value="NZ_MYFM01000003.1"/>
</dbReference>
<dbReference type="PANTHER" id="PTHR23513:SF6">
    <property type="entry name" value="MAJOR FACILITATOR SUPERFAMILY ASSOCIATED DOMAIN-CONTAINING PROTEIN"/>
    <property type="match status" value="1"/>
</dbReference>
<feature type="transmembrane region" description="Helical" evidence="7">
    <location>
        <begin position="136"/>
        <end position="157"/>
    </location>
</feature>